<feature type="region of interest" description="Disordered" evidence="1">
    <location>
        <begin position="80"/>
        <end position="107"/>
    </location>
</feature>
<dbReference type="Proteomes" id="UP000694851">
    <property type="component" value="Unplaced"/>
</dbReference>
<gene>
    <name evidence="3" type="primary">LOC109390812</name>
</gene>
<dbReference type="AlphaFoldDB" id="A0A8B7SIV8"/>
<sequence length="221" mass="23546">MRPIRGGLRLSRTSLPGVRTALSHCPEAPGGDGRGMDAGRILRSQVIMNLGGHTSTHHKPCLDSLENRLRVPSVSCGDRDRYDLEKRQGEQWPSPESQRKRAPGDGTWQGPLGVQVHAGGALSLHVVCDQLRPAGQRPVPSPPGQHLKLLCAELFGPPEVALSTHAASQKRLDILIFLEHPVSGPPTDGKTEASGGEESCSGPLTPHASVTSHTPLSSFLD</sequence>
<feature type="region of interest" description="Disordered" evidence="1">
    <location>
        <begin position="182"/>
        <end position="221"/>
    </location>
</feature>
<dbReference type="KEGG" id="hai:109390812"/>
<organism evidence="2 3">
    <name type="scientific">Hipposideros armiger</name>
    <name type="common">Great Himalayan leaf-nosed bat</name>
    <dbReference type="NCBI Taxonomy" id="186990"/>
    <lineage>
        <taxon>Eukaryota</taxon>
        <taxon>Metazoa</taxon>
        <taxon>Chordata</taxon>
        <taxon>Craniata</taxon>
        <taxon>Vertebrata</taxon>
        <taxon>Euteleostomi</taxon>
        <taxon>Mammalia</taxon>
        <taxon>Eutheria</taxon>
        <taxon>Laurasiatheria</taxon>
        <taxon>Chiroptera</taxon>
        <taxon>Yinpterochiroptera</taxon>
        <taxon>Rhinolophoidea</taxon>
        <taxon>Hipposideridae</taxon>
        <taxon>Hipposideros</taxon>
    </lineage>
</organism>
<evidence type="ECO:0000313" key="2">
    <source>
        <dbReference type="Proteomes" id="UP000694851"/>
    </source>
</evidence>
<dbReference type="RefSeq" id="XP_019513306.1">
    <property type="nucleotide sequence ID" value="XM_019657761.1"/>
</dbReference>
<accession>A0A8B7SIV8</accession>
<dbReference type="GeneID" id="109390812"/>
<name>A0A8B7SIV8_HIPAR</name>
<feature type="compositionally biased region" description="Basic and acidic residues" evidence="1">
    <location>
        <begin position="80"/>
        <end position="89"/>
    </location>
</feature>
<keyword evidence="2" id="KW-1185">Reference proteome</keyword>
<proteinExistence type="predicted"/>
<evidence type="ECO:0000256" key="1">
    <source>
        <dbReference type="SAM" id="MobiDB-lite"/>
    </source>
</evidence>
<reference evidence="3" key="1">
    <citation type="submission" date="2025-08" db="UniProtKB">
        <authorList>
            <consortium name="RefSeq"/>
        </authorList>
    </citation>
    <scope>IDENTIFICATION</scope>
    <source>
        <tissue evidence="3">Muscle</tissue>
    </source>
</reference>
<protein>
    <submittedName>
        <fullName evidence="3">Uncharacterized protein LOC109390812 isoform X1</fullName>
    </submittedName>
</protein>
<feature type="compositionally biased region" description="Polar residues" evidence="1">
    <location>
        <begin position="208"/>
        <end position="221"/>
    </location>
</feature>
<evidence type="ECO:0000313" key="3">
    <source>
        <dbReference type="RefSeq" id="XP_019513306.1"/>
    </source>
</evidence>